<feature type="region of interest" description="Disordered" evidence="1">
    <location>
        <begin position="720"/>
        <end position="740"/>
    </location>
</feature>
<protein>
    <recommendedName>
        <fullName evidence="4">P102/LppT family protein</fullName>
    </recommendedName>
</protein>
<feature type="compositionally biased region" description="Low complexity" evidence="1">
    <location>
        <begin position="513"/>
        <end position="522"/>
    </location>
</feature>
<dbReference type="NCBIfam" id="NF038058">
    <property type="entry name" value="adhes_P110_Nter"/>
    <property type="match status" value="1"/>
</dbReference>
<reference evidence="2" key="1">
    <citation type="submission" date="2017-10" db="EMBL/GenBank/DDBJ databases">
        <title>Genome-wide analysis of the first isolated strain mycoplasma dispar GS01.</title>
        <authorList>
            <person name="Hao H."/>
            <person name="Chen S."/>
            <person name="Zhao P."/>
            <person name="Chu Y."/>
            <person name="Liu Y."/>
        </authorList>
    </citation>
    <scope>NUCLEOTIDE SEQUENCE [LARGE SCALE GENOMIC DNA]</scope>
    <source>
        <strain evidence="2">GS01</strain>
    </source>
</reference>
<feature type="region of interest" description="Disordered" evidence="1">
    <location>
        <begin position="508"/>
        <end position="560"/>
    </location>
</feature>
<sequence length="1071" mass="118811">MKLFRKPLWIILTAASITVALSAIVGVSVGVKSYNNSYYSYLNKSPELHTISGTSPISAEEFKTIVTDLKLKSNFSKMSAKTALDLAKSKLYQLDLTSAYDFDKLKAKNFQVSFDFENATVEGNVIKNVVVFAKSDKDQTTYSKQVELKGFATTDETSGDLDKFQIDQSKSFVDLSRSNLSLSEFKNSLQDNFKKQSSTLNAFSKLEKALILTNASLSLYNSLEEPVFLDENYKLEPVLDSAKKELSLVEKQGKLFLELNLVGEKNKKPLKLQLEIRGLVSNQEISNALKTWFEENLENKVEMKEELQKALIEDKTSLVDHLYNSKTGTKTSAVLKGKNFSDNFQLSPTQFDAETKFGDYKLNVQPKIADATKVSTEDKTKLVSSKKVRFEFVTTVSRNNAEVAKNLSVFVDLNVDLNKYEAALSSIFGSVNSVKEFSIPSQNDARTLSSNEIKETIDQLFELAKTSSNLNEPSDDVISKVYLLDHGKYPTSEDEKTKAKEDLKKAIEDAKQKANPGTKTTPATPPKPANPAPAPAKPGSSTQNSAAPQTDSSSKNVSVSTFADQSSEFVNDATQQNSQTAVAAEQKIGTNVWTTLNAATIYDLKDVEPKYQIDTKDDKVVFDFKLVSKEDASNILASSKVVINNVINSEKSAYDVIKKYNPKLFLDPSGLKVDSSSKSSSPVQISDPLNKKLLFKSEGAKKTEDGLELTNPLVWENKEIKTVSTGKDNSESEDTKKPESRVDSGAVYLAFRAKNISDGKQHYLLADKEGKGIFVQKIKTNSQKDVYVVGMDYKQFQEYAHYKSHVWGSDKRESLISLFSPGNSSPKMVNQQQILVISGYPRGKETKTTEVSSIPVTQTVSASSSTGSITGKFHISSRDKTKNPGFEITTSGTWGNTDTKPDSKPKLHDHANDVYYKQSFFSPTGKESKYPNLLEEETDLLLEIIKTPYSIRTTLYSSNTDDPKNYKEVGTVLYNFDISGNWNPFPNFFNLDWHQIGPVVKTPEAAKPTATKTEATKTEAAKPVATKVETHPAKITLKGLAVFDDPEITYRKSASIRNEITDAFIDSYIKK</sequence>
<feature type="region of interest" description="Disordered" evidence="1">
    <location>
        <begin position="871"/>
        <end position="905"/>
    </location>
</feature>
<evidence type="ECO:0000313" key="3">
    <source>
        <dbReference type="Proteomes" id="UP000224629"/>
    </source>
</evidence>
<feature type="compositionally biased region" description="Pro residues" evidence="1">
    <location>
        <begin position="523"/>
        <end position="536"/>
    </location>
</feature>
<feature type="compositionally biased region" description="Basic and acidic residues" evidence="1">
    <location>
        <begin position="728"/>
        <end position="740"/>
    </location>
</feature>
<dbReference type="RefSeq" id="WP_099452104.1">
    <property type="nucleotide sequence ID" value="NZ_CP024161.1"/>
</dbReference>
<evidence type="ECO:0000313" key="2">
    <source>
        <dbReference type="EMBL" id="ATP59896.1"/>
    </source>
</evidence>
<feature type="compositionally biased region" description="Polar residues" evidence="1">
    <location>
        <begin position="888"/>
        <end position="898"/>
    </location>
</feature>
<name>A0ABM6PRZ2_9BACT</name>
<evidence type="ECO:0008006" key="4">
    <source>
        <dbReference type="Google" id="ProtNLM"/>
    </source>
</evidence>
<evidence type="ECO:0000256" key="1">
    <source>
        <dbReference type="SAM" id="MobiDB-lite"/>
    </source>
</evidence>
<proteinExistence type="predicted"/>
<dbReference type="EMBL" id="CP024161">
    <property type="protein sequence ID" value="ATP59896.1"/>
    <property type="molecule type" value="Genomic_DNA"/>
</dbReference>
<dbReference type="Proteomes" id="UP000224629">
    <property type="component" value="Chromosome"/>
</dbReference>
<organism evidence="2 3">
    <name type="scientific">Mesomycoplasma dispar</name>
    <dbReference type="NCBI Taxonomy" id="86660"/>
    <lineage>
        <taxon>Bacteria</taxon>
        <taxon>Bacillati</taxon>
        <taxon>Mycoplasmatota</taxon>
        <taxon>Mycoplasmoidales</taxon>
        <taxon>Metamycoplasmataceae</taxon>
        <taxon>Mesomycoplasma</taxon>
    </lineage>
</organism>
<feature type="compositionally biased region" description="Polar residues" evidence="1">
    <location>
        <begin position="540"/>
        <end position="560"/>
    </location>
</feature>
<gene>
    <name evidence="2" type="ORF">CSW10_03095</name>
</gene>
<accession>A0ABM6PRZ2</accession>
<keyword evidence="3" id="KW-1185">Reference proteome</keyword>